<keyword evidence="1" id="KW-0378">Hydrolase</keyword>
<gene>
    <name evidence="1" type="ORF">SAMN05421508_108238</name>
</gene>
<dbReference type="InterPro" id="IPR043137">
    <property type="entry name" value="GGT_ssub_C"/>
</dbReference>
<dbReference type="Gene3D" id="3.60.20.40">
    <property type="match status" value="1"/>
</dbReference>
<dbReference type="PANTHER" id="PTHR43881">
    <property type="entry name" value="GAMMA-GLUTAMYLTRANSPEPTIDASE (AFU_ORTHOLOGUE AFUA_4G13580)"/>
    <property type="match status" value="1"/>
</dbReference>
<dbReference type="Pfam" id="PF01019">
    <property type="entry name" value="G_glu_transpept"/>
    <property type="match status" value="2"/>
</dbReference>
<evidence type="ECO:0000313" key="2">
    <source>
        <dbReference type="Proteomes" id="UP000219621"/>
    </source>
</evidence>
<keyword evidence="2" id="KW-1185">Reference proteome</keyword>
<dbReference type="InterPro" id="IPR052896">
    <property type="entry name" value="GGT-like_enzyme"/>
</dbReference>
<protein>
    <submittedName>
        <fullName evidence="1">Gamma-glutamyltranspeptidase / glutathione hydrolase</fullName>
    </submittedName>
</protein>
<dbReference type="PANTHER" id="PTHR43881:SF5">
    <property type="entry name" value="GAMMA-GLUTAMYLTRANSPEPTIDASE"/>
    <property type="match status" value="1"/>
</dbReference>
<dbReference type="Proteomes" id="UP000219621">
    <property type="component" value="Unassembled WGS sequence"/>
</dbReference>
<evidence type="ECO:0000313" key="1">
    <source>
        <dbReference type="EMBL" id="SOD99154.1"/>
    </source>
</evidence>
<sequence length="458" mass="45333">MTGAVLAPCPAAAAAGSAILAEGGSAAEALVAAAAVCAVTLPRDCGLGGDGVWLLAEGADAPPVVIESFGRAAAGAPDALAGHDSVPVDGPLSVLTPPGAVASWAAALEAQPGRLPLARLLEPATAAAEGALKATLERLATAGLDDLYRGDLAQVLAADLAAAGSPVAVADLADHRAERRAPLRLPLRTGLAYAAPPPSQGLAVLMLLGLLDRLELGAQAGGFDHLHNLIEAAKQVALVRDPALAEPAAMTLDPAQILAPRFLAERASDIVPNLALQWPLPAGGGDTVFLAAADAAGRLACTLQSLGAAGGSGMVSPATGIVLHNRGAAFVLDPASPRALAAGRRPYHTLAPLLLRLKDGRTLLAGTAGGDAQPQILGQILSRHLRFGEPLAAALAAPRLRLAEAVAAEPGLDPRVVDGLRAAGHAVEAAAEAIGAAGVLAVAADGGVTIAGDPRLSP</sequence>
<dbReference type="AlphaFoldDB" id="A0A286GVU3"/>
<accession>A0A286GVU3</accession>
<dbReference type="InterPro" id="IPR043138">
    <property type="entry name" value="GGT_lsub"/>
</dbReference>
<dbReference type="RefSeq" id="WP_176525251.1">
    <property type="nucleotide sequence ID" value="NZ_OCNJ01000008.1"/>
</dbReference>
<name>A0A286GVU3_9PROT</name>
<dbReference type="SUPFAM" id="SSF56235">
    <property type="entry name" value="N-terminal nucleophile aminohydrolases (Ntn hydrolases)"/>
    <property type="match status" value="1"/>
</dbReference>
<organism evidence="1 2">
    <name type="scientific">Caenispirillum bisanense</name>
    <dbReference type="NCBI Taxonomy" id="414052"/>
    <lineage>
        <taxon>Bacteria</taxon>
        <taxon>Pseudomonadati</taxon>
        <taxon>Pseudomonadota</taxon>
        <taxon>Alphaproteobacteria</taxon>
        <taxon>Rhodospirillales</taxon>
        <taxon>Novispirillaceae</taxon>
        <taxon>Caenispirillum</taxon>
    </lineage>
</organism>
<proteinExistence type="predicted"/>
<dbReference type="EMBL" id="OCNJ01000008">
    <property type="protein sequence ID" value="SOD99154.1"/>
    <property type="molecule type" value="Genomic_DNA"/>
</dbReference>
<dbReference type="GO" id="GO:0016787">
    <property type="term" value="F:hydrolase activity"/>
    <property type="evidence" value="ECO:0007669"/>
    <property type="project" value="UniProtKB-KW"/>
</dbReference>
<reference evidence="2" key="1">
    <citation type="submission" date="2017-09" db="EMBL/GenBank/DDBJ databases">
        <authorList>
            <person name="Varghese N."/>
            <person name="Submissions S."/>
        </authorList>
    </citation>
    <scope>NUCLEOTIDE SEQUENCE [LARGE SCALE GENOMIC DNA]</scope>
    <source>
        <strain evidence="2">USBA 140</strain>
    </source>
</reference>
<dbReference type="PRINTS" id="PR01210">
    <property type="entry name" value="GGTRANSPTASE"/>
</dbReference>
<dbReference type="Gene3D" id="1.10.246.130">
    <property type="match status" value="1"/>
</dbReference>
<dbReference type="InterPro" id="IPR029055">
    <property type="entry name" value="Ntn_hydrolases_N"/>
</dbReference>